<dbReference type="Gene3D" id="3.90.930.40">
    <property type="match status" value="1"/>
</dbReference>
<dbReference type="KEGG" id="egl:EGR_06616"/>
<organism evidence="3 4">
    <name type="scientific">Echinococcus granulosus</name>
    <name type="common">Hydatid tapeworm</name>
    <dbReference type="NCBI Taxonomy" id="6210"/>
    <lineage>
        <taxon>Eukaryota</taxon>
        <taxon>Metazoa</taxon>
        <taxon>Spiralia</taxon>
        <taxon>Lophotrochozoa</taxon>
        <taxon>Platyhelminthes</taxon>
        <taxon>Cestoda</taxon>
        <taxon>Eucestoda</taxon>
        <taxon>Cyclophyllidea</taxon>
        <taxon>Taeniidae</taxon>
        <taxon>Echinococcus</taxon>
        <taxon>Echinococcus granulosus group</taxon>
    </lineage>
</organism>
<dbReference type="Gene3D" id="2.60.120.650">
    <property type="entry name" value="Cupin"/>
    <property type="match status" value="1"/>
</dbReference>
<evidence type="ECO:0000259" key="2">
    <source>
        <dbReference type="Pfam" id="PF21233"/>
    </source>
</evidence>
<evidence type="ECO:0000313" key="3">
    <source>
        <dbReference type="EMBL" id="EUB58527.1"/>
    </source>
</evidence>
<feature type="region of interest" description="Disordered" evidence="1">
    <location>
        <begin position="698"/>
        <end position="717"/>
    </location>
</feature>
<proteinExistence type="predicted"/>
<feature type="region of interest" description="Disordered" evidence="1">
    <location>
        <begin position="38"/>
        <end position="79"/>
    </location>
</feature>
<comment type="caution">
    <text evidence="3">The sequence shown here is derived from an EMBL/GenBank/DDBJ whole genome shotgun (WGS) entry which is preliminary data.</text>
</comment>
<evidence type="ECO:0000256" key="1">
    <source>
        <dbReference type="SAM" id="MobiDB-lite"/>
    </source>
</evidence>
<dbReference type="InterPro" id="IPR049043">
    <property type="entry name" value="WHD_RIOX1"/>
</dbReference>
<dbReference type="GO" id="GO:0008168">
    <property type="term" value="F:methyltransferase activity"/>
    <property type="evidence" value="ECO:0007669"/>
    <property type="project" value="UniProtKB-KW"/>
</dbReference>
<dbReference type="Pfam" id="PF21233">
    <property type="entry name" value="WHD_RIOX1"/>
    <property type="match status" value="1"/>
</dbReference>
<keyword evidence="4" id="KW-1185">Reference proteome</keyword>
<feature type="compositionally biased region" description="Basic residues" evidence="1">
    <location>
        <begin position="48"/>
        <end position="58"/>
    </location>
</feature>
<name>W6UK95_ECHGR</name>
<feature type="compositionally biased region" description="Basic and acidic residues" evidence="1">
    <location>
        <begin position="69"/>
        <end position="79"/>
    </location>
</feature>
<protein>
    <submittedName>
        <fullName evidence="3">Lysine-specific demethylase NO66</fullName>
    </submittedName>
</protein>
<feature type="domain" description="RIOX1/NO66-like C-terminal winged helix" evidence="2">
    <location>
        <begin position="469"/>
        <end position="575"/>
    </location>
</feature>
<reference evidence="3 4" key="1">
    <citation type="journal article" date="2013" name="Nat. Genet.">
        <title>The genome of the hydatid tapeworm Echinococcus granulosus.</title>
        <authorList>
            <person name="Zheng H."/>
            <person name="Zhang W."/>
            <person name="Zhang L."/>
            <person name="Zhang Z."/>
            <person name="Li J."/>
            <person name="Lu G."/>
            <person name="Zhu Y."/>
            <person name="Wang Y."/>
            <person name="Huang Y."/>
            <person name="Liu J."/>
            <person name="Kang H."/>
            <person name="Chen J."/>
            <person name="Wang L."/>
            <person name="Chen A."/>
            <person name="Yu S."/>
            <person name="Gao Z."/>
            <person name="Jin L."/>
            <person name="Gu W."/>
            <person name="Wang Z."/>
            <person name="Zhao L."/>
            <person name="Shi B."/>
            <person name="Wen H."/>
            <person name="Lin R."/>
            <person name="Jones M.K."/>
            <person name="Brejova B."/>
            <person name="Vinar T."/>
            <person name="Zhao G."/>
            <person name="McManus D.P."/>
            <person name="Chen Z."/>
            <person name="Zhou Y."/>
            <person name="Wang S."/>
        </authorList>
    </citation>
    <scope>NUCLEOTIDE SEQUENCE [LARGE SCALE GENOMIC DNA]</scope>
</reference>
<dbReference type="STRING" id="6210.W6UK95"/>
<dbReference type="OMA" id="HAIALCI"/>
<sequence>MLSAIELYKLQKRSRDAEQESIYQDVVKAVKKTAEEMDVKPQLPAVTAKRKKRKRSRGKSAEQNEEEVEVKSEPEEGEHVSIPELVESEGEHAIDEPPILGDRAVNALALGETLMQILLGGGSFVNFLDNYYGLKPMHSSCGEVRRNFNCIFPVQMMDRLIAEEELFFEYDVEIIPSPREKSKPPKEGRAYRSIVWGQFGMGASIRILLPERFNTKLSAHLGFLQEVINGPLYSVVTFVNKQFVGPLFNPSSPSIYLPGDMFIIVMEGSLDIDVLSPKDGEMESQQHELKGVFVSGDVVYIPYQFSHRAKLSGGKIPHAIALCIVNRAPVLVEECGQHLLKALHLEGPKNKERSLFRELLISTHNNPKNASDILYFDLNAEEEVELVLRKWLKGEDGVCTKEEAEAINQEASEMRQLFIEQSVAVRLNFTEEAGHATFFGPIWDDPNFIDAEGDEDAEAQIERLPNPRAEGCVKFDREMESETIIRLTRRSAIILLRRRKDDDDGFCIHHSLCNSRDARVENGTTCLRMSRKLLPIVEWLIAIYPEDTMVCDLPGDNINDQMKAVNVLFDAGLILSPVAYEESAIDYEAEEGAVLTYRDSDSPPSSMLTNFTGSFSSSDWHSGEAILDRPTSPIVSFDHQVDTSKAAEKLAACTGGVHVCAASYVLSGLLPQLQASSQFLQSLPTPFCITRPEQLRKRGPKFDTSTANKRASSSGLP</sequence>
<dbReference type="EMBL" id="APAU02000060">
    <property type="protein sequence ID" value="EUB58527.1"/>
    <property type="molecule type" value="Genomic_DNA"/>
</dbReference>
<gene>
    <name evidence="3" type="ORF">EGR_06616</name>
</gene>
<dbReference type="GeneID" id="36342331"/>
<dbReference type="Proteomes" id="UP000019149">
    <property type="component" value="Unassembled WGS sequence"/>
</dbReference>
<feature type="compositionally biased region" description="Polar residues" evidence="1">
    <location>
        <begin position="703"/>
        <end position="717"/>
    </location>
</feature>
<dbReference type="GO" id="GO:0032259">
    <property type="term" value="P:methylation"/>
    <property type="evidence" value="ECO:0007669"/>
    <property type="project" value="UniProtKB-KW"/>
</dbReference>
<evidence type="ECO:0000313" key="4">
    <source>
        <dbReference type="Proteomes" id="UP000019149"/>
    </source>
</evidence>
<dbReference type="RefSeq" id="XP_024349723.1">
    <property type="nucleotide sequence ID" value="XM_024495865.1"/>
</dbReference>
<dbReference type="CTD" id="36342331"/>
<accession>W6UK95</accession>
<dbReference type="AlphaFoldDB" id="W6UK95"/>
<dbReference type="OrthoDB" id="6255900at2759"/>